<gene>
    <name evidence="1" type="ORF">BJY14_003380</name>
</gene>
<protein>
    <submittedName>
        <fullName evidence="1">Uncharacterized protein</fullName>
    </submittedName>
</protein>
<dbReference type="EMBL" id="JACCBA010000001">
    <property type="protein sequence ID" value="NYD47397.1"/>
    <property type="molecule type" value="Genomic_DNA"/>
</dbReference>
<name>A0A7Y9EGV0_9ACTN</name>
<reference evidence="1 2" key="1">
    <citation type="submission" date="2020-07" db="EMBL/GenBank/DDBJ databases">
        <title>Sequencing the genomes of 1000 actinobacteria strains.</title>
        <authorList>
            <person name="Klenk H.-P."/>
        </authorList>
    </citation>
    <scope>NUCLEOTIDE SEQUENCE [LARGE SCALE GENOMIC DNA]</scope>
    <source>
        <strain evidence="1 2">DSM 40398</strain>
    </source>
</reference>
<sequence>MRDELIAHERFFFDFHQMCEQLGLSTEAAAAKFTAWRERAEEATR</sequence>
<proteinExistence type="predicted"/>
<accession>A0A7Y9EGV0</accession>
<comment type="caution">
    <text evidence="1">The sequence shown here is derived from an EMBL/GenBank/DDBJ whole genome shotgun (WGS) entry which is preliminary data.</text>
</comment>
<dbReference type="Proteomes" id="UP000529783">
    <property type="component" value="Unassembled WGS sequence"/>
</dbReference>
<evidence type="ECO:0000313" key="2">
    <source>
        <dbReference type="Proteomes" id="UP000529783"/>
    </source>
</evidence>
<evidence type="ECO:0000313" key="1">
    <source>
        <dbReference type="EMBL" id="NYD47397.1"/>
    </source>
</evidence>
<dbReference type="AlphaFoldDB" id="A0A7Y9EGV0"/>
<organism evidence="1 2">
    <name type="scientific">Actinomadura luteofluorescens</name>
    <dbReference type="NCBI Taxonomy" id="46163"/>
    <lineage>
        <taxon>Bacteria</taxon>
        <taxon>Bacillati</taxon>
        <taxon>Actinomycetota</taxon>
        <taxon>Actinomycetes</taxon>
        <taxon>Streptosporangiales</taxon>
        <taxon>Thermomonosporaceae</taxon>
        <taxon>Actinomadura</taxon>
    </lineage>
</organism>
<keyword evidence="2" id="KW-1185">Reference proteome</keyword>